<keyword evidence="3 6" id="KW-0812">Transmembrane</keyword>
<feature type="transmembrane region" description="Helical" evidence="6">
    <location>
        <begin position="309"/>
        <end position="330"/>
    </location>
</feature>
<dbReference type="RefSeq" id="WP_377552938.1">
    <property type="nucleotide sequence ID" value="NZ_JBHSBN010000043.1"/>
</dbReference>
<organism evidence="8 9">
    <name type="scientific">Micromonospora zhanjiangensis</name>
    <dbReference type="NCBI Taxonomy" id="1522057"/>
    <lineage>
        <taxon>Bacteria</taxon>
        <taxon>Bacillati</taxon>
        <taxon>Actinomycetota</taxon>
        <taxon>Actinomycetes</taxon>
        <taxon>Micromonosporales</taxon>
        <taxon>Micromonosporaceae</taxon>
        <taxon>Micromonospora</taxon>
    </lineage>
</organism>
<feature type="transmembrane region" description="Helical" evidence="6">
    <location>
        <begin position="12"/>
        <end position="37"/>
    </location>
</feature>
<sequence length="746" mass="76410">MIRLAARTLRHRAGGFIAAFIAMLLGAVIVMACGGLMETGIRTSVPPRQLAGADIVVAGDQGYEVPHMGYTAILPERVRIDAGLVDSIAALPGVVDATGYVFDDPAPPGTIDAIAVAAAAATGTDQLRERIDAELPEGVVTFTGDQRGLAERPQAMLATDTLISLAGVFGALAIMVSIFGVASMLGLSVQQRHRELALLRAIGGTPGQLRTLVLGETVILAVIATAIAVLPGRWLGGFILKGLVDAEMVAHGIGFRMGWIPTAIAIASIMLAAVGGAVAAGGRAAKTRPTQALAEAGLPERRPVGVARVILGLALLAGGAALAIVTMTVLSGPLASSTGMPAAIVCAIGLAVLSPLLTRPLAVLLGWPIRLLAGQPGRLAMHNSRAAIDRTAAAVAPVIVLTGVASGMLYIQSTEQNAIRQEFAQTIAFDVAVTASEGVDAGLVKQISGLPGVAEASAYVRSTGFLEQPHDGSYRWDSWILHGVAPQGIGTILPITITDGTADDLHGAAVALNTRHAGELGVGVGAPMTLRMGDNTRLDVEVVALYAADDDHDTLVLPADVLAAHTTAGRVTTILIAGDATTGADQIIAGIEALTSGEDALTVSDRAALLAAFDEAPGTQSFAIHTIVATIMAYTAISVINALASSTTARRREFGLQRLTGFTRTQVLRMLTTEGTLLAMIGILLGTISALATLIAFSIGRADTIHPTGPPAVYAAVVSVAAALTLLAILVPGWWVTRQRPAQAVG</sequence>
<evidence type="ECO:0000256" key="5">
    <source>
        <dbReference type="ARBA" id="ARBA00023136"/>
    </source>
</evidence>
<dbReference type="PANTHER" id="PTHR30287">
    <property type="entry name" value="MEMBRANE COMPONENT OF PREDICTED ABC SUPERFAMILY METABOLITE UPTAKE TRANSPORTER"/>
    <property type="match status" value="1"/>
</dbReference>
<dbReference type="PROSITE" id="PS51257">
    <property type="entry name" value="PROKAR_LIPOPROTEIN"/>
    <property type="match status" value="1"/>
</dbReference>
<dbReference type="PANTHER" id="PTHR30287:SF1">
    <property type="entry name" value="INNER MEMBRANE PROTEIN"/>
    <property type="match status" value="1"/>
</dbReference>
<keyword evidence="9" id="KW-1185">Reference proteome</keyword>
<evidence type="ECO:0000256" key="2">
    <source>
        <dbReference type="ARBA" id="ARBA00022475"/>
    </source>
</evidence>
<protein>
    <submittedName>
        <fullName evidence="8">FtsX-like permease family protein</fullName>
    </submittedName>
</protein>
<feature type="transmembrane region" description="Helical" evidence="6">
    <location>
        <begin position="712"/>
        <end position="736"/>
    </location>
</feature>
<evidence type="ECO:0000256" key="1">
    <source>
        <dbReference type="ARBA" id="ARBA00004651"/>
    </source>
</evidence>
<accession>A0ABV8KX25</accession>
<feature type="domain" description="ABC3 transporter permease C-terminal" evidence="7">
    <location>
        <begin position="627"/>
        <end position="738"/>
    </location>
</feature>
<dbReference type="InterPro" id="IPR038766">
    <property type="entry name" value="Membrane_comp_ABC_pdt"/>
</dbReference>
<feature type="transmembrane region" description="Helical" evidence="6">
    <location>
        <begin position="342"/>
        <end position="367"/>
    </location>
</feature>
<dbReference type="Proteomes" id="UP001595868">
    <property type="component" value="Unassembled WGS sequence"/>
</dbReference>
<reference evidence="9" key="1">
    <citation type="journal article" date="2019" name="Int. J. Syst. Evol. Microbiol.">
        <title>The Global Catalogue of Microorganisms (GCM) 10K type strain sequencing project: providing services to taxonomists for standard genome sequencing and annotation.</title>
        <authorList>
            <consortium name="The Broad Institute Genomics Platform"/>
            <consortium name="The Broad Institute Genome Sequencing Center for Infectious Disease"/>
            <person name="Wu L."/>
            <person name="Ma J."/>
        </authorList>
    </citation>
    <scope>NUCLEOTIDE SEQUENCE [LARGE SCALE GENOMIC DNA]</scope>
    <source>
        <strain evidence="9">2902at01</strain>
    </source>
</reference>
<evidence type="ECO:0000256" key="3">
    <source>
        <dbReference type="ARBA" id="ARBA00022692"/>
    </source>
</evidence>
<feature type="transmembrane region" description="Helical" evidence="6">
    <location>
        <begin position="677"/>
        <end position="700"/>
    </location>
</feature>
<feature type="transmembrane region" description="Helical" evidence="6">
    <location>
        <begin position="209"/>
        <end position="230"/>
    </location>
</feature>
<gene>
    <name evidence="8" type="ORF">ACFOX0_31790</name>
</gene>
<evidence type="ECO:0000256" key="6">
    <source>
        <dbReference type="SAM" id="Phobius"/>
    </source>
</evidence>
<evidence type="ECO:0000313" key="8">
    <source>
        <dbReference type="EMBL" id="MFC4110489.1"/>
    </source>
</evidence>
<feature type="transmembrane region" description="Helical" evidence="6">
    <location>
        <begin position="162"/>
        <end position="188"/>
    </location>
</feature>
<evidence type="ECO:0000256" key="4">
    <source>
        <dbReference type="ARBA" id="ARBA00022989"/>
    </source>
</evidence>
<keyword evidence="2" id="KW-1003">Cell membrane</keyword>
<feature type="domain" description="ABC3 transporter permease C-terminal" evidence="7">
    <location>
        <begin position="168"/>
        <end position="287"/>
    </location>
</feature>
<dbReference type="InterPro" id="IPR003838">
    <property type="entry name" value="ABC3_permease_C"/>
</dbReference>
<comment type="subcellular location">
    <subcellularLocation>
        <location evidence="1">Cell membrane</location>
        <topology evidence="1">Multi-pass membrane protein</topology>
    </subcellularLocation>
</comment>
<feature type="transmembrane region" description="Helical" evidence="6">
    <location>
        <begin position="622"/>
        <end position="644"/>
    </location>
</feature>
<proteinExistence type="predicted"/>
<feature type="transmembrane region" description="Helical" evidence="6">
    <location>
        <begin position="388"/>
        <end position="411"/>
    </location>
</feature>
<evidence type="ECO:0000259" key="7">
    <source>
        <dbReference type="Pfam" id="PF02687"/>
    </source>
</evidence>
<name>A0ABV8KX25_9ACTN</name>
<dbReference type="EMBL" id="JBHSBN010000043">
    <property type="protein sequence ID" value="MFC4110489.1"/>
    <property type="molecule type" value="Genomic_DNA"/>
</dbReference>
<dbReference type="Pfam" id="PF02687">
    <property type="entry name" value="FtsX"/>
    <property type="match status" value="2"/>
</dbReference>
<feature type="transmembrane region" description="Helical" evidence="6">
    <location>
        <begin position="258"/>
        <end position="280"/>
    </location>
</feature>
<evidence type="ECO:0000313" key="9">
    <source>
        <dbReference type="Proteomes" id="UP001595868"/>
    </source>
</evidence>
<keyword evidence="4 6" id="KW-1133">Transmembrane helix</keyword>
<comment type="caution">
    <text evidence="8">The sequence shown here is derived from an EMBL/GenBank/DDBJ whole genome shotgun (WGS) entry which is preliminary data.</text>
</comment>
<keyword evidence="5 6" id="KW-0472">Membrane</keyword>